<dbReference type="RefSeq" id="WP_377172350.1">
    <property type="nucleotide sequence ID" value="NZ_JBHTJC010000003.1"/>
</dbReference>
<gene>
    <name evidence="1" type="ORF">ACGRVM_13230</name>
</gene>
<organism evidence="1 2">
    <name type="scientific">Roseovarius aquimarinus</name>
    <dbReference type="NCBI Taxonomy" id="1229156"/>
    <lineage>
        <taxon>Bacteria</taxon>
        <taxon>Pseudomonadati</taxon>
        <taxon>Pseudomonadota</taxon>
        <taxon>Alphaproteobacteria</taxon>
        <taxon>Rhodobacterales</taxon>
        <taxon>Roseobacteraceae</taxon>
        <taxon>Roseovarius</taxon>
    </lineage>
</organism>
<dbReference type="InterPro" id="IPR007739">
    <property type="entry name" value="RgpF"/>
</dbReference>
<dbReference type="Proteomes" id="UP001607157">
    <property type="component" value="Unassembled WGS sequence"/>
</dbReference>
<dbReference type="Pfam" id="PF05045">
    <property type="entry name" value="RgpF"/>
    <property type="match status" value="1"/>
</dbReference>
<reference evidence="1 2" key="1">
    <citation type="submission" date="2024-10" db="EMBL/GenBank/DDBJ databases">
        <authorList>
            <person name="Yang X.-N."/>
        </authorList>
    </citation>
    <scope>NUCLEOTIDE SEQUENCE [LARGE SCALE GENOMIC DNA]</scope>
    <source>
        <strain evidence="1 2">CAU 1059</strain>
    </source>
</reference>
<keyword evidence="2" id="KW-1185">Reference proteome</keyword>
<dbReference type="EMBL" id="JBIHMM010000003">
    <property type="protein sequence ID" value="MFH0254862.1"/>
    <property type="molecule type" value="Genomic_DNA"/>
</dbReference>
<comment type="caution">
    <text evidence="1">The sequence shown here is derived from an EMBL/GenBank/DDBJ whole genome shotgun (WGS) entry which is preliminary data.</text>
</comment>
<accession>A0ABW7IAH9</accession>
<proteinExistence type="predicted"/>
<sequence>MKNIPLWKIKRELARIPGQIWKIPGATARYWLSTPYYDNVLSAREVITSGQLDPSKRVVIVVIFPLNGIQLSHLKVLEYFSQRGFAPLLVSNLPIERSSLQLVEARCWKVIQRPNFGYDFGAYRSGVLYLEKILADLEQLVLINDSTWFPLPGSEDWLNAVESLDLDYTSAATSYGYKHVRTESYKDMEWEFDTFRKNFHYCSYALSIRPNVLKDRKFLKFWKSFRLSNDKRITVRRGEMGLSKWVITSGYSHGSTWNEIHLQHELHKKTPRELKEILKALILSEEHEYSLIDRITGSYSPSYAWKKEAISAVLAFVAFYGVSYVMAADLASRGFPFLKKSPAQWNVRSSICLLNTIENLDQGDSVWLHKEAVQLASSIQHEARTESEEISQ</sequence>
<name>A0ABW7IAH9_9RHOB</name>
<evidence type="ECO:0000313" key="2">
    <source>
        <dbReference type="Proteomes" id="UP001607157"/>
    </source>
</evidence>
<evidence type="ECO:0000313" key="1">
    <source>
        <dbReference type="EMBL" id="MFH0254862.1"/>
    </source>
</evidence>
<protein>
    <submittedName>
        <fullName evidence="1">Rhamnan synthesis F family protein</fullName>
    </submittedName>
</protein>